<accession>A0A8B8UFH9</accession>
<dbReference type="PANTHER" id="PTHR36691">
    <property type="entry name" value="TRANSMEMBRANE PROTEIN 247"/>
    <property type="match status" value="1"/>
</dbReference>
<feature type="transmembrane region" description="Helical" evidence="2">
    <location>
        <begin position="232"/>
        <end position="251"/>
    </location>
</feature>
<name>A0A8B8UFH9_CAMFR</name>
<sequence length="276" mass="30732">MVAGLWNLMRPNVSASKDILWPQLASTVVFWMASEDREMMEGRGAGESCPNFPKMVPDDPMSEGKARVSLPQEAESPKPDSSYDYLEELETCEDGGCPGPPKSLSSKAGPATTKGQAGDGPELAELLPAPGTAAAPGTPGPESNAEMELEKMRMEFELTRLKYVHEENERQRQHEEVMEQLQQQGAPRLFSGGFQDLLLPKNQFAMFLYCFIFIHIIYVTKEMVFFLFSKHYLFCIAAILLCLIKTLWSYFQVPLLSLSLGPSSPHMCILPIRACC</sequence>
<gene>
    <name evidence="4" type="primary">TMEM247</name>
</gene>
<feature type="region of interest" description="Disordered" evidence="1">
    <location>
        <begin position="42"/>
        <end position="144"/>
    </location>
</feature>
<keyword evidence="2" id="KW-1133">Transmembrane helix</keyword>
<dbReference type="AlphaFoldDB" id="A0A8B8UFH9"/>
<evidence type="ECO:0000256" key="1">
    <source>
        <dbReference type="SAM" id="MobiDB-lite"/>
    </source>
</evidence>
<feature type="transmembrane region" description="Helical" evidence="2">
    <location>
        <begin position="204"/>
        <end position="220"/>
    </location>
</feature>
<protein>
    <submittedName>
        <fullName evidence="4">Transmembrane protein 247 isoform X1</fullName>
    </submittedName>
</protein>
<dbReference type="GO" id="GO:0005783">
    <property type="term" value="C:endoplasmic reticulum"/>
    <property type="evidence" value="ECO:0007669"/>
    <property type="project" value="TreeGrafter"/>
</dbReference>
<dbReference type="KEGG" id="cfr:102517545"/>
<organism evidence="3 4">
    <name type="scientific">Camelus ferus</name>
    <name type="common">Wild bactrian camel</name>
    <name type="synonym">Camelus bactrianus ferus</name>
    <dbReference type="NCBI Taxonomy" id="419612"/>
    <lineage>
        <taxon>Eukaryota</taxon>
        <taxon>Metazoa</taxon>
        <taxon>Chordata</taxon>
        <taxon>Craniata</taxon>
        <taxon>Vertebrata</taxon>
        <taxon>Euteleostomi</taxon>
        <taxon>Mammalia</taxon>
        <taxon>Eutheria</taxon>
        <taxon>Laurasiatheria</taxon>
        <taxon>Artiodactyla</taxon>
        <taxon>Tylopoda</taxon>
        <taxon>Camelidae</taxon>
        <taxon>Camelus</taxon>
    </lineage>
</organism>
<dbReference type="Pfam" id="PF15444">
    <property type="entry name" value="TMEM247"/>
    <property type="match status" value="1"/>
</dbReference>
<keyword evidence="2 4" id="KW-0812">Transmembrane</keyword>
<keyword evidence="2" id="KW-0472">Membrane</keyword>
<dbReference type="GeneID" id="102517545"/>
<feature type="compositionally biased region" description="Low complexity" evidence="1">
    <location>
        <begin position="120"/>
        <end position="142"/>
    </location>
</feature>
<dbReference type="PANTHER" id="PTHR36691:SF1">
    <property type="entry name" value="TRANSMEMBRANE PROTEIN 247"/>
    <property type="match status" value="1"/>
</dbReference>
<dbReference type="InterPro" id="IPR029200">
    <property type="entry name" value="TMEM247"/>
</dbReference>
<reference evidence="4" key="1">
    <citation type="submission" date="2025-08" db="UniProtKB">
        <authorList>
            <consortium name="RefSeq"/>
        </authorList>
    </citation>
    <scope>IDENTIFICATION</scope>
    <source>
        <tissue evidence="4">Ear skin</tissue>
    </source>
</reference>
<evidence type="ECO:0000313" key="4">
    <source>
        <dbReference type="RefSeq" id="XP_032353339.1"/>
    </source>
</evidence>
<dbReference type="CTD" id="388946"/>
<proteinExistence type="predicted"/>
<evidence type="ECO:0000313" key="3">
    <source>
        <dbReference type="Proteomes" id="UP000694856"/>
    </source>
</evidence>
<keyword evidence="3" id="KW-1185">Reference proteome</keyword>
<dbReference type="RefSeq" id="XP_032353339.1">
    <property type="nucleotide sequence ID" value="XM_032497448.1"/>
</dbReference>
<dbReference type="Proteomes" id="UP000694856">
    <property type="component" value="Chromosome 15"/>
</dbReference>
<evidence type="ECO:0000256" key="2">
    <source>
        <dbReference type="SAM" id="Phobius"/>
    </source>
</evidence>